<comment type="caution">
    <text evidence="3">The sequence shown here is derived from an EMBL/GenBank/DDBJ whole genome shotgun (WGS) entry which is preliminary data.</text>
</comment>
<reference evidence="3 4" key="1">
    <citation type="submission" date="2023-11" db="EMBL/GenBank/DDBJ databases">
        <title>Halocaridina rubra genome assembly.</title>
        <authorList>
            <person name="Smith C."/>
        </authorList>
    </citation>
    <scope>NUCLEOTIDE SEQUENCE [LARGE SCALE GENOMIC DNA]</scope>
    <source>
        <strain evidence="3">EP-1</strain>
        <tissue evidence="3">Whole</tissue>
    </source>
</reference>
<dbReference type="InterPro" id="IPR052775">
    <property type="entry name" value="IUN_hydrolase"/>
</dbReference>
<evidence type="ECO:0000313" key="3">
    <source>
        <dbReference type="EMBL" id="KAK7085229.1"/>
    </source>
</evidence>
<dbReference type="SUPFAM" id="SSF53590">
    <property type="entry name" value="Nucleoside hydrolase"/>
    <property type="match status" value="1"/>
</dbReference>
<keyword evidence="4" id="KW-1185">Reference proteome</keyword>
<comment type="similarity">
    <text evidence="1">Belongs to the IUNH family.</text>
</comment>
<organism evidence="3 4">
    <name type="scientific">Halocaridina rubra</name>
    <name type="common">Hawaiian red shrimp</name>
    <dbReference type="NCBI Taxonomy" id="373956"/>
    <lineage>
        <taxon>Eukaryota</taxon>
        <taxon>Metazoa</taxon>
        <taxon>Ecdysozoa</taxon>
        <taxon>Arthropoda</taxon>
        <taxon>Crustacea</taxon>
        <taxon>Multicrustacea</taxon>
        <taxon>Malacostraca</taxon>
        <taxon>Eumalacostraca</taxon>
        <taxon>Eucarida</taxon>
        <taxon>Decapoda</taxon>
        <taxon>Pleocyemata</taxon>
        <taxon>Caridea</taxon>
        <taxon>Atyoidea</taxon>
        <taxon>Atyidae</taxon>
        <taxon>Halocaridina</taxon>
    </lineage>
</organism>
<gene>
    <name evidence="3" type="ORF">SK128_026888</name>
</gene>
<dbReference type="PANTHER" id="PTHR46190:SF1">
    <property type="entry name" value="SI:CH211-201H21.5"/>
    <property type="match status" value="1"/>
</dbReference>
<name>A0AAN8XT05_HALRR</name>
<dbReference type="Pfam" id="PF01156">
    <property type="entry name" value="IU_nuc_hydro"/>
    <property type="match status" value="1"/>
</dbReference>
<accession>A0AAN8XT05</accession>
<sequence length="65" mass="7075">MTVPKVIIDTDAGLDDALAIFMALAAHKHKLLEVIAITTVQGNTSLHNVNNNVLRILKTVDLLEQ</sequence>
<dbReference type="InterPro" id="IPR036452">
    <property type="entry name" value="Ribo_hydro-like"/>
</dbReference>
<dbReference type="GO" id="GO:0016799">
    <property type="term" value="F:hydrolase activity, hydrolyzing N-glycosyl compounds"/>
    <property type="evidence" value="ECO:0007669"/>
    <property type="project" value="InterPro"/>
</dbReference>
<feature type="non-terminal residue" evidence="3">
    <location>
        <position position="65"/>
    </location>
</feature>
<evidence type="ECO:0000256" key="1">
    <source>
        <dbReference type="ARBA" id="ARBA00009176"/>
    </source>
</evidence>
<dbReference type="Gene3D" id="3.90.245.10">
    <property type="entry name" value="Ribonucleoside hydrolase-like"/>
    <property type="match status" value="1"/>
</dbReference>
<dbReference type="AlphaFoldDB" id="A0AAN8XT05"/>
<dbReference type="PANTHER" id="PTHR46190">
    <property type="entry name" value="SI:CH211-201H21.5-RELATED"/>
    <property type="match status" value="1"/>
</dbReference>
<evidence type="ECO:0000259" key="2">
    <source>
        <dbReference type="Pfam" id="PF01156"/>
    </source>
</evidence>
<dbReference type="InterPro" id="IPR001910">
    <property type="entry name" value="Inosine/uridine_hydrolase_dom"/>
</dbReference>
<proteinExistence type="inferred from homology"/>
<evidence type="ECO:0000313" key="4">
    <source>
        <dbReference type="Proteomes" id="UP001381693"/>
    </source>
</evidence>
<feature type="domain" description="Inosine/uridine-preferring nucleoside hydrolase" evidence="2">
    <location>
        <begin position="6"/>
        <end position="60"/>
    </location>
</feature>
<dbReference type="EMBL" id="JAXCGZ010001524">
    <property type="protein sequence ID" value="KAK7085229.1"/>
    <property type="molecule type" value="Genomic_DNA"/>
</dbReference>
<protein>
    <recommendedName>
        <fullName evidence="2">Inosine/uridine-preferring nucleoside hydrolase domain-containing protein</fullName>
    </recommendedName>
</protein>
<dbReference type="Proteomes" id="UP001381693">
    <property type="component" value="Unassembled WGS sequence"/>
</dbReference>